<feature type="domain" description="DUF218" evidence="1">
    <location>
        <begin position="42"/>
        <end position="185"/>
    </location>
</feature>
<reference evidence="2" key="1">
    <citation type="submission" date="2020-05" db="EMBL/GenBank/DDBJ databases">
        <authorList>
            <person name="Chiriac C."/>
            <person name="Salcher M."/>
            <person name="Ghai R."/>
            <person name="Kavagutti S V."/>
        </authorList>
    </citation>
    <scope>NUCLEOTIDE SEQUENCE</scope>
</reference>
<accession>A0A6J7XT77</accession>
<dbReference type="Pfam" id="PF02698">
    <property type="entry name" value="DUF218"/>
    <property type="match status" value="1"/>
</dbReference>
<dbReference type="EMBL" id="CAFBSF010000046">
    <property type="protein sequence ID" value="CAB5240554.1"/>
    <property type="molecule type" value="Genomic_DNA"/>
</dbReference>
<organism evidence="2">
    <name type="scientific">freshwater metagenome</name>
    <dbReference type="NCBI Taxonomy" id="449393"/>
    <lineage>
        <taxon>unclassified sequences</taxon>
        <taxon>metagenomes</taxon>
        <taxon>ecological metagenomes</taxon>
    </lineage>
</organism>
<dbReference type="CDD" id="cd06259">
    <property type="entry name" value="YdcF-like"/>
    <property type="match status" value="1"/>
</dbReference>
<evidence type="ECO:0000259" key="1">
    <source>
        <dbReference type="Pfam" id="PF02698"/>
    </source>
</evidence>
<dbReference type="AlphaFoldDB" id="A0A6J7XT77"/>
<evidence type="ECO:0000313" key="2">
    <source>
        <dbReference type="EMBL" id="CAB5240554.1"/>
    </source>
</evidence>
<dbReference type="InterPro" id="IPR051599">
    <property type="entry name" value="Cell_Envelope_Assoc"/>
</dbReference>
<gene>
    <name evidence="2" type="ORF">UFOPK3520_00727</name>
</gene>
<name>A0A6J7XT77_9ZZZZ</name>
<proteinExistence type="predicted"/>
<protein>
    <submittedName>
        <fullName evidence="2">Unannotated protein</fullName>
    </submittedName>
</protein>
<dbReference type="PANTHER" id="PTHR30336">
    <property type="entry name" value="INNER MEMBRANE PROTEIN, PROBABLE PERMEASE"/>
    <property type="match status" value="1"/>
</dbReference>
<dbReference type="PANTHER" id="PTHR30336:SF20">
    <property type="entry name" value="DUF218 DOMAIN-CONTAINING PROTEIN"/>
    <property type="match status" value="1"/>
</dbReference>
<dbReference type="GO" id="GO:0005886">
    <property type="term" value="C:plasma membrane"/>
    <property type="evidence" value="ECO:0007669"/>
    <property type="project" value="TreeGrafter"/>
</dbReference>
<sequence length="217" mass="23326">MFLFRWIRRTLTLIIIVALIAPGYAVSKVWRAANNPIVRSADVIVVLGAAQLDGRPGEALEARLIEAKRIFDLGLAPSIITVGAGAPGDRTTEAASGKAWLRSRGVPAKKVTAIEEGRDTLVSTKAYAALMKKRMVSDVIIVTDPFHCKRAMTMANDQGVVSTCSPVQTGPNIISQSGYKYLLREAGAYLVYISVGRRGIQVSDHLPGADILTKVVP</sequence>
<dbReference type="InterPro" id="IPR003848">
    <property type="entry name" value="DUF218"/>
</dbReference>